<dbReference type="CDD" id="cd00688">
    <property type="entry name" value="ISOPREN_C2_like"/>
    <property type="match status" value="1"/>
</dbReference>
<evidence type="ECO:0000313" key="5">
    <source>
        <dbReference type="Proteomes" id="UP000034786"/>
    </source>
</evidence>
<accession>A0A0M2GHG0</accession>
<dbReference type="EMBL" id="JYJH01000048">
    <property type="protein sequence ID" value="KJK34395.1"/>
    <property type="molecule type" value="Genomic_DNA"/>
</dbReference>
<dbReference type="Pfam" id="PF00432">
    <property type="entry name" value="Prenyltrans"/>
    <property type="match status" value="1"/>
</dbReference>
<proteinExistence type="predicted"/>
<dbReference type="AlphaFoldDB" id="A0A0M2GHG0"/>
<dbReference type="Proteomes" id="UP000034786">
    <property type="component" value="Unassembled WGS sequence"/>
</dbReference>
<dbReference type="SUPFAM" id="SSF48239">
    <property type="entry name" value="Terpenoid cyclases/Protein prenyltransferases"/>
    <property type="match status" value="1"/>
</dbReference>
<organism evidence="4 5">
    <name type="scientific">Streptomyces variegatus</name>
    <dbReference type="NCBI Taxonomy" id="284040"/>
    <lineage>
        <taxon>Bacteria</taxon>
        <taxon>Bacillati</taxon>
        <taxon>Actinomycetota</taxon>
        <taxon>Actinomycetes</taxon>
        <taxon>Kitasatosporales</taxon>
        <taxon>Streptomycetaceae</taxon>
        <taxon>Streptomyces</taxon>
    </lineage>
</organism>
<feature type="domain" description="Prenyltransferase alpha-alpha toroid" evidence="3">
    <location>
        <begin position="346"/>
        <end position="505"/>
    </location>
</feature>
<keyword evidence="5" id="KW-1185">Reference proteome</keyword>
<evidence type="ECO:0000313" key="4">
    <source>
        <dbReference type="EMBL" id="KJK34395.1"/>
    </source>
</evidence>
<dbReference type="GO" id="GO:0003824">
    <property type="term" value="F:catalytic activity"/>
    <property type="evidence" value="ECO:0007669"/>
    <property type="project" value="InterPro"/>
</dbReference>
<evidence type="ECO:0000259" key="3">
    <source>
        <dbReference type="Pfam" id="PF00432"/>
    </source>
</evidence>
<evidence type="ECO:0000256" key="2">
    <source>
        <dbReference type="SAM" id="MobiDB-lite"/>
    </source>
</evidence>
<dbReference type="PATRIC" id="fig|284040.3.peg.6444"/>
<evidence type="ECO:0000256" key="1">
    <source>
        <dbReference type="ARBA" id="ARBA00022737"/>
    </source>
</evidence>
<gene>
    <name evidence="4" type="ORF">UK15_36150</name>
</gene>
<protein>
    <recommendedName>
        <fullName evidence="3">Prenyltransferase alpha-alpha toroid domain-containing protein</fullName>
    </recommendedName>
</protein>
<name>A0A0M2GHG0_9ACTN</name>
<feature type="compositionally biased region" description="Pro residues" evidence="2">
    <location>
        <begin position="1"/>
        <end position="14"/>
    </location>
</feature>
<dbReference type="Gene3D" id="1.50.10.20">
    <property type="match status" value="1"/>
</dbReference>
<dbReference type="STRING" id="284040.UK15_36150"/>
<reference evidence="5" key="1">
    <citation type="submission" date="2015-02" db="EMBL/GenBank/DDBJ databases">
        <authorList>
            <person name="Ju K.-S."/>
            <person name="Doroghazi J.R."/>
            <person name="Metcalf W."/>
        </authorList>
    </citation>
    <scope>NUCLEOTIDE SEQUENCE [LARGE SCALE GENOMIC DNA]</scope>
    <source>
        <strain evidence="5">NRRL B-16380</strain>
    </source>
</reference>
<comment type="caution">
    <text evidence="4">The sequence shown here is derived from an EMBL/GenBank/DDBJ whole genome shotgun (WGS) entry which is preliminary data.</text>
</comment>
<sequence>MRPPNSPRSAPLPWPSDVSPEQVRKATSALVAHVSSRVDPDGAIREECQSRVLESALALTLMTRIGMASPARDSVLAFLQTHLDTPREFDRVLATLAVGRASDRSPADDTDLIDKLTDALLGAAPEFISARRRRMLYAVLSVLGCPLPPGLVPAADEEAPTDPMHSWAAVQQAAVTLILASAAGVSNEATAAALNTLTATRPATTVWEGYVLLHLLSLHGLAGVPGQEATVRSGLETLLRHQRDDGGFPFVLEMQNWCTSTAAIAFAAAGAPPALLQTIAGKLAAHEVDDSLRSLSLSLSRGSALSGAWSIGPGVAQNDVDCTSCVLEFLQEIDPVSYGGTVRRGVDALLAVQGADGGFPTYVAGAASEPCMTAAAVNALAPHPSTAPARERALAFLADSQLSDGGFEPGWSRSRLHTMFRARLAACTADPDDRRTAGMAERIERSVYETQNPDGGWGMQPGDPSDEISTAYALITLCYGAEVRPVGRAMSWLLARQNADGGYDGPPDMVGPRPFPYHLPVLTDISVLLAFGHVRSRVQRTAAELQGAV</sequence>
<dbReference type="InterPro" id="IPR008930">
    <property type="entry name" value="Terpenoid_cyclase/PrenylTrfase"/>
</dbReference>
<dbReference type="InterPro" id="IPR001330">
    <property type="entry name" value="Prenyltrans"/>
</dbReference>
<keyword evidence="1" id="KW-0677">Repeat</keyword>
<feature type="region of interest" description="Disordered" evidence="2">
    <location>
        <begin position="1"/>
        <end position="20"/>
    </location>
</feature>